<evidence type="ECO:0000313" key="2">
    <source>
        <dbReference type="Proteomes" id="UP000007305"/>
    </source>
</evidence>
<proteinExistence type="predicted"/>
<dbReference type="Gramene" id="Zm00001eb089880_T001">
    <property type="protein sequence ID" value="Zm00001eb089880_P001"/>
    <property type="gene ID" value="Zm00001eb089880"/>
</dbReference>
<dbReference type="AlphaFoldDB" id="A0A804MJ57"/>
<reference evidence="1" key="3">
    <citation type="submission" date="2021-05" db="UniProtKB">
        <authorList>
            <consortium name="EnsemblPlants"/>
        </authorList>
    </citation>
    <scope>IDENTIFICATION</scope>
    <source>
        <strain evidence="1">cv. B73</strain>
    </source>
</reference>
<sequence length="131" mass="14395">MLLFMADTWTYLPWRRSLFPAGRPWRCSLFPADRRCPSVVLARPQAELVSMAAGQPLLPVRLSRDLAGPRPCSASAARLPPARFLASTMVPAARRRVCTFSSEQQPRICAALALLSTSLATDVMACAPRVR</sequence>
<reference evidence="1" key="2">
    <citation type="submission" date="2019-07" db="EMBL/GenBank/DDBJ databases">
        <authorList>
            <person name="Seetharam A."/>
            <person name="Woodhouse M."/>
            <person name="Cannon E."/>
        </authorList>
    </citation>
    <scope>NUCLEOTIDE SEQUENCE [LARGE SCALE GENOMIC DNA]</scope>
    <source>
        <strain evidence="1">cv. B73</strain>
    </source>
</reference>
<keyword evidence="2" id="KW-1185">Reference proteome</keyword>
<dbReference type="EnsemblPlants" id="Zm00001eb089880_T001">
    <property type="protein sequence ID" value="Zm00001eb089880_P001"/>
    <property type="gene ID" value="Zm00001eb089880"/>
</dbReference>
<reference evidence="2" key="1">
    <citation type="submission" date="2015-12" db="EMBL/GenBank/DDBJ databases">
        <title>Update maize B73 reference genome by single molecule sequencing technologies.</title>
        <authorList>
            <consortium name="Maize Genome Sequencing Project"/>
            <person name="Ware D."/>
        </authorList>
    </citation>
    <scope>NUCLEOTIDE SEQUENCE [LARGE SCALE GENOMIC DNA]</scope>
    <source>
        <strain evidence="2">cv. B73</strain>
    </source>
</reference>
<protein>
    <submittedName>
        <fullName evidence="1">Uncharacterized protein</fullName>
    </submittedName>
</protein>
<evidence type="ECO:0000313" key="1">
    <source>
        <dbReference type="EnsemblPlants" id="Zm00001eb089880_P001"/>
    </source>
</evidence>
<dbReference type="Proteomes" id="UP000007305">
    <property type="component" value="Chromosome 2"/>
</dbReference>
<name>A0A804MJ57_MAIZE</name>
<dbReference type="InParanoid" id="A0A804MJ57"/>
<organism evidence="1 2">
    <name type="scientific">Zea mays</name>
    <name type="common">Maize</name>
    <dbReference type="NCBI Taxonomy" id="4577"/>
    <lineage>
        <taxon>Eukaryota</taxon>
        <taxon>Viridiplantae</taxon>
        <taxon>Streptophyta</taxon>
        <taxon>Embryophyta</taxon>
        <taxon>Tracheophyta</taxon>
        <taxon>Spermatophyta</taxon>
        <taxon>Magnoliopsida</taxon>
        <taxon>Liliopsida</taxon>
        <taxon>Poales</taxon>
        <taxon>Poaceae</taxon>
        <taxon>PACMAD clade</taxon>
        <taxon>Panicoideae</taxon>
        <taxon>Andropogonodae</taxon>
        <taxon>Andropogoneae</taxon>
        <taxon>Tripsacinae</taxon>
        <taxon>Zea</taxon>
    </lineage>
</organism>
<accession>A0A804MJ57</accession>